<evidence type="ECO:0000259" key="2">
    <source>
        <dbReference type="Pfam" id="PF06812"/>
    </source>
</evidence>
<reference evidence="3 4" key="1">
    <citation type="journal article" date="2017" name="MBio">
        <title>Type VI secretion-mediated competition in the bee gut microbiome.</title>
        <authorList>
            <person name="Steele M.I."/>
            <person name="Kwong W.K."/>
            <person name="Powell J.E."/>
            <person name="Whiteley M."/>
            <person name="Moran N.A."/>
        </authorList>
    </citation>
    <scope>NUCLEOTIDE SEQUENCE [LARGE SCALE GENOMIC DNA]</scope>
    <source>
        <strain evidence="3 4">App2-2</strain>
    </source>
</reference>
<comment type="caution">
    <text evidence="3">The sequence shown here is derived from an EMBL/GenBank/DDBJ whole genome shotgun (WGS) entry which is preliminary data.</text>
</comment>
<dbReference type="Proteomes" id="UP000231293">
    <property type="component" value="Unassembled WGS sequence"/>
</dbReference>
<evidence type="ECO:0000313" key="3">
    <source>
        <dbReference type="EMBL" id="PIT16283.1"/>
    </source>
</evidence>
<dbReference type="PANTHER" id="PTHR37951">
    <property type="entry name" value="CYTOPLASMIC PROTEIN-RELATED"/>
    <property type="match status" value="1"/>
</dbReference>
<feature type="domain" description="ImpA N-terminal" evidence="2">
    <location>
        <begin position="16"/>
        <end position="143"/>
    </location>
</feature>
<feature type="region of interest" description="Disordered" evidence="1">
    <location>
        <begin position="248"/>
        <end position="270"/>
    </location>
</feature>
<accession>A0A2N9WUK9</accession>
<dbReference type="InterPro" id="IPR010657">
    <property type="entry name" value="ImpA_N"/>
</dbReference>
<feature type="compositionally biased region" description="Polar residues" evidence="1">
    <location>
        <begin position="257"/>
        <end position="269"/>
    </location>
</feature>
<dbReference type="AlphaFoldDB" id="A0A2N9WUK9"/>
<dbReference type="EMBL" id="MDVB01000055">
    <property type="protein sequence ID" value="PIT16283.1"/>
    <property type="molecule type" value="Genomic_DNA"/>
</dbReference>
<dbReference type="InterPro" id="IPR017740">
    <property type="entry name" value="TssA-like"/>
</dbReference>
<organism evidence="3 4">
    <name type="scientific">Snodgrassella alvi</name>
    <dbReference type="NCBI Taxonomy" id="1196083"/>
    <lineage>
        <taxon>Bacteria</taxon>
        <taxon>Pseudomonadati</taxon>
        <taxon>Pseudomonadota</taxon>
        <taxon>Betaproteobacteria</taxon>
        <taxon>Neisseriales</taxon>
        <taxon>Neisseriaceae</taxon>
        <taxon>Snodgrassella</taxon>
    </lineage>
</organism>
<evidence type="ECO:0000313" key="4">
    <source>
        <dbReference type="Proteomes" id="UP000231293"/>
    </source>
</evidence>
<evidence type="ECO:0000256" key="1">
    <source>
        <dbReference type="SAM" id="MobiDB-lite"/>
    </source>
</evidence>
<dbReference type="PANTHER" id="PTHR37951:SF1">
    <property type="entry name" value="TYPE VI SECRETION SYSTEM COMPONENT TSSA1"/>
    <property type="match status" value="1"/>
</dbReference>
<proteinExistence type="predicted"/>
<dbReference type="RefSeq" id="WP_100090249.1">
    <property type="nucleotide sequence ID" value="NZ_MDVB01000055.1"/>
</dbReference>
<dbReference type="Pfam" id="PF06812">
    <property type="entry name" value="ImpA_N"/>
    <property type="match status" value="1"/>
</dbReference>
<gene>
    <name evidence="3" type="ORF">BGI32_04970</name>
</gene>
<sequence length="361" mass="40705">MSNKKSKQKYQYTDLLAPVTDEQPCGSNLEYDPEFLLLLSKSTEQPETQYGDFVNKPEGINWNEVERDALRLLVRTKDIRVYILLLRSKIQLSGAAGLLEGLGLLEQACSTYPQDIYPQIEIDENGDEEDAALVRSNALAALTDPQGVMADIRSIILSSNAALRLQIRDVERSLSIPRPADALAPDSVRRQLVDLRLRNTPALTALDETIPILEKLQIWINETLKNAAPDLSPLKKLLSYLQDNDNRSAPKRECIEENNTQSDTPTITDESPAVQAAELATSFQDEVITDEIQEFLPLTITNRFDALQHIEDIRNWFETHEPSSPTIPLLRQAERMVGKRFSEVVNAIPLELLQKWDDSES</sequence>
<name>A0A2N9WUK9_9NEIS</name>
<protein>
    <recommendedName>
        <fullName evidence="2">ImpA N-terminal domain-containing protein</fullName>
    </recommendedName>
</protein>